<feature type="domain" description="Reverse transcriptase" evidence="1">
    <location>
        <begin position="56"/>
        <end position="183"/>
    </location>
</feature>
<keyword evidence="3" id="KW-1185">Reference proteome</keyword>
<evidence type="ECO:0000259" key="1">
    <source>
        <dbReference type="Pfam" id="PF00078"/>
    </source>
</evidence>
<dbReference type="Pfam" id="PF00078">
    <property type="entry name" value="RVT_1"/>
    <property type="match status" value="1"/>
</dbReference>
<evidence type="ECO:0000313" key="2">
    <source>
        <dbReference type="EMBL" id="CEO98942.1"/>
    </source>
</evidence>
<dbReference type="InterPro" id="IPR043502">
    <property type="entry name" value="DNA/RNA_pol_sf"/>
</dbReference>
<dbReference type="InterPro" id="IPR000477">
    <property type="entry name" value="RT_dom"/>
</dbReference>
<dbReference type="AlphaFoldDB" id="A0A0G4IUM8"/>
<evidence type="ECO:0000313" key="3">
    <source>
        <dbReference type="Proteomes" id="UP000039324"/>
    </source>
</evidence>
<name>A0A0G4IUM8_PLABS</name>
<sequence>MITRLQPDATPYRCRPRSYNPKQKEFLDEMIRMLLENNLIYLNMNSRWASPVLVVKKPHGRGYRLCVDLRQVNSRTVPTAWPMPNIEAASRKLADMTCFFTIDAHKGFWLMPIAKECQEIFSFMTDNGVYTPTRSIQGATNSALQFQARIAKIFDDMKDHLLIWIDDLLGFAKTEDDLLHQLARV</sequence>
<dbReference type="CDD" id="cd01647">
    <property type="entry name" value="RT_LTR"/>
    <property type="match status" value="1"/>
</dbReference>
<organism evidence="2 3">
    <name type="scientific">Plasmodiophora brassicae</name>
    <name type="common">Clubroot disease agent</name>
    <dbReference type="NCBI Taxonomy" id="37360"/>
    <lineage>
        <taxon>Eukaryota</taxon>
        <taxon>Sar</taxon>
        <taxon>Rhizaria</taxon>
        <taxon>Endomyxa</taxon>
        <taxon>Phytomyxea</taxon>
        <taxon>Plasmodiophorida</taxon>
        <taxon>Plasmodiophoridae</taxon>
        <taxon>Plasmodiophora</taxon>
    </lineage>
</organism>
<dbReference type="Proteomes" id="UP000039324">
    <property type="component" value="Unassembled WGS sequence"/>
</dbReference>
<reference evidence="2 3" key="1">
    <citation type="submission" date="2015-02" db="EMBL/GenBank/DDBJ databases">
        <authorList>
            <person name="Chooi Y.-H."/>
        </authorList>
    </citation>
    <scope>NUCLEOTIDE SEQUENCE [LARGE SCALE GENOMIC DNA]</scope>
    <source>
        <strain evidence="2">E3</strain>
    </source>
</reference>
<dbReference type="EMBL" id="CDSF01000088">
    <property type="protein sequence ID" value="CEO98942.1"/>
    <property type="molecule type" value="Genomic_DNA"/>
</dbReference>
<dbReference type="OrthoDB" id="91026at2759"/>
<dbReference type="Gene3D" id="3.10.10.10">
    <property type="entry name" value="HIV Type 1 Reverse Transcriptase, subunit A, domain 1"/>
    <property type="match status" value="1"/>
</dbReference>
<dbReference type="SUPFAM" id="SSF56672">
    <property type="entry name" value="DNA/RNA polymerases"/>
    <property type="match status" value="1"/>
</dbReference>
<dbReference type="Gene3D" id="3.30.70.270">
    <property type="match status" value="1"/>
</dbReference>
<dbReference type="InterPro" id="IPR051320">
    <property type="entry name" value="Viral_Replic_Matur_Polypro"/>
</dbReference>
<accession>A0A0G4IUM8</accession>
<protein>
    <recommendedName>
        <fullName evidence="1">Reverse transcriptase domain-containing protein</fullName>
    </recommendedName>
</protein>
<dbReference type="OMA" id="NNASHWA"/>
<dbReference type="STRING" id="37360.A0A0G4IUM8"/>
<gene>
    <name evidence="2" type="ORF">PBRA_007056</name>
</gene>
<proteinExistence type="predicted"/>
<dbReference type="PANTHER" id="PTHR33064">
    <property type="entry name" value="POL PROTEIN"/>
    <property type="match status" value="1"/>
</dbReference>
<dbReference type="PANTHER" id="PTHR33064:SF37">
    <property type="entry name" value="RIBONUCLEASE H"/>
    <property type="match status" value="1"/>
</dbReference>
<dbReference type="InterPro" id="IPR043128">
    <property type="entry name" value="Rev_trsase/Diguanyl_cyclase"/>
</dbReference>